<dbReference type="OrthoDB" id="3664926at2"/>
<dbReference type="InterPro" id="IPR050523">
    <property type="entry name" value="AKR_Detox_Biosynth"/>
</dbReference>
<dbReference type="InterPro" id="IPR020471">
    <property type="entry name" value="AKR"/>
</dbReference>
<keyword evidence="1" id="KW-0560">Oxidoreductase</keyword>
<evidence type="ECO:0000256" key="1">
    <source>
        <dbReference type="ARBA" id="ARBA00023002"/>
    </source>
</evidence>
<dbReference type="Pfam" id="PF00248">
    <property type="entry name" value="Aldo_ket_red"/>
    <property type="match status" value="1"/>
</dbReference>
<name>A0A7M2YWQ0_9ACTN</name>
<dbReference type="SUPFAM" id="SSF51430">
    <property type="entry name" value="NAD(P)-linked oxidoreductase"/>
    <property type="match status" value="1"/>
</dbReference>
<dbReference type="PANTHER" id="PTHR43364">
    <property type="entry name" value="NADH-SPECIFIC METHYLGLYOXAL REDUCTASE-RELATED"/>
    <property type="match status" value="1"/>
</dbReference>
<evidence type="ECO:0000313" key="3">
    <source>
        <dbReference type="EMBL" id="RDI74562.1"/>
    </source>
</evidence>
<reference evidence="4" key="2">
    <citation type="journal article" date="2019" name="MicrobiologyOpen">
        <title>High-quality draft genome sequence of Gaiella occulta isolated from a 150 meter deep mineral water borehole and comparison with the genome sequences of other deep-branching lineages of the phylum Actinobacteria.</title>
        <authorList>
            <person name="Severino R."/>
            <person name="Froufe H.J.C."/>
            <person name="Barroso C."/>
            <person name="Albuquerque L."/>
            <person name="Lobo-da-Cunha A."/>
            <person name="da Costa M.S."/>
            <person name="Egas C."/>
        </authorList>
    </citation>
    <scope>NUCLEOTIDE SEQUENCE [LARGE SCALE GENOMIC DNA]</scope>
    <source>
        <strain evidence="4">F2-233</strain>
    </source>
</reference>
<dbReference type="InterPro" id="IPR036812">
    <property type="entry name" value="NAD(P)_OxRdtase_dom_sf"/>
</dbReference>
<organism evidence="3 4">
    <name type="scientific">Gaiella occulta</name>
    <dbReference type="NCBI Taxonomy" id="1002870"/>
    <lineage>
        <taxon>Bacteria</taxon>
        <taxon>Bacillati</taxon>
        <taxon>Actinomycetota</taxon>
        <taxon>Thermoleophilia</taxon>
        <taxon>Gaiellales</taxon>
        <taxon>Gaiellaceae</taxon>
        <taxon>Gaiella</taxon>
    </lineage>
</organism>
<comment type="caution">
    <text evidence="3">The sequence shown here is derived from an EMBL/GenBank/DDBJ whole genome shotgun (WGS) entry which is preliminary data.</text>
</comment>
<evidence type="ECO:0000259" key="2">
    <source>
        <dbReference type="Pfam" id="PF00248"/>
    </source>
</evidence>
<dbReference type="Proteomes" id="UP000254134">
    <property type="component" value="Unassembled WGS sequence"/>
</dbReference>
<dbReference type="GO" id="GO:0016491">
    <property type="term" value="F:oxidoreductase activity"/>
    <property type="evidence" value="ECO:0007669"/>
    <property type="project" value="UniProtKB-KW"/>
</dbReference>
<gene>
    <name evidence="3" type="ORF">Gocc_1451</name>
</gene>
<dbReference type="GO" id="GO:0005829">
    <property type="term" value="C:cytosol"/>
    <property type="evidence" value="ECO:0007669"/>
    <property type="project" value="TreeGrafter"/>
</dbReference>
<proteinExistence type="predicted"/>
<accession>A0A7M2YWQ0</accession>
<dbReference type="Gene3D" id="3.20.20.100">
    <property type="entry name" value="NADP-dependent oxidoreductase domain"/>
    <property type="match status" value="1"/>
</dbReference>
<dbReference type="AlphaFoldDB" id="A0A7M2YWQ0"/>
<protein>
    <submittedName>
        <fullName evidence="3">Putative oxidoreductases (Related to aryl-alcohol dehydrogenases)</fullName>
    </submittedName>
</protein>
<dbReference type="PRINTS" id="PR00069">
    <property type="entry name" value="ALDKETRDTASE"/>
</dbReference>
<dbReference type="EMBL" id="QQZY01000003">
    <property type="protein sequence ID" value="RDI74562.1"/>
    <property type="molecule type" value="Genomic_DNA"/>
</dbReference>
<dbReference type="PANTHER" id="PTHR43364:SF4">
    <property type="entry name" value="NAD(P)-LINKED OXIDOREDUCTASE SUPERFAMILY PROTEIN"/>
    <property type="match status" value="1"/>
</dbReference>
<reference evidence="3 4" key="1">
    <citation type="submission" date="2018-07" db="EMBL/GenBank/DDBJ databases">
        <title>High-quality-draft genome sequence of Gaiella occulta.</title>
        <authorList>
            <person name="Severino R."/>
            <person name="Froufe H.J.C."/>
            <person name="Rainey F.A."/>
            <person name="Barroso C."/>
            <person name="Albuquerque L."/>
            <person name="Lobo-Da-Cunha A."/>
            <person name="Da Costa M.S."/>
            <person name="Egas C."/>
        </authorList>
    </citation>
    <scope>NUCLEOTIDE SEQUENCE [LARGE SCALE GENOMIC DNA]</scope>
    <source>
        <strain evidence="3 4">F2-233</strain>
    </source>
</reference>
<dbReference type="InterPro" id="IPR023210">
    <property type="entry name" value="NADP_OxRdtase_dom"/>
</dbReference>
<sequence>MRLGSSDLDVSRVGLGCNNFGRRIDLARTREVVDAAVDAGITFFDTADIYGLGDSERFLGEALGTRRDRVVVATKFGNDMQGANGDGPGGSPAYVRRAIEASLARLRTDYVDLYYYHRPDGVTPLDETLGAMRRLVDEGKVRWLGLSNVDAAQIAAVAAGGSPVVAVQNYYSLMWRDDDAEVLPLCLEHGIGYVPYFPLESGLLTGKYRRGEPAPAGSRLEGVDDERLAAERFDRVEALEAFAVRRGHTLLELAIGGLASIPGVASVIAGATSPEQVRANAAAGDRHLSAAELGELAALSGRPSDGA</sequence>
<keyword evidence="4" id="KW-1185">Reference proteome</keyword>
<feature type="domain" description="NADP-dependent oxidoreductase" evidence="2">
    <location>
        <begin position="13"/>
        <end position="299"/>
    </location>
</feature>
<evidence type="ECO:0000313" key="4">
    <source>
        <dbReference type="Proteomes" id="UP000254134"/>
    </source>
</evidence>
<dbReference type="RefSeq" id="WP_114796178.1">
    <property type="nucleotide sequence ID" value="NZ_QQZY01000003.1"/>
</dbReference>